<evidence type="ECO:0000313" key="2">
    <source>
        <dbReference type="EMBL" id="KAG6435414.1"/>
    </source>
</evidence>
<dbReference type="PANTHER" id="PTHR31672">
    <property type="entry name" value="BNACNNG10540D PROTEIN"/>
    <property type="match status" value="1"/>
</dbReference>
<dbReference type="Proteomes" id="UP000298416">
    <property type="component" value="Unassembled WGS sequence"/>
</dbReference>
<evidence type="ECO:0000259" key="1">
    <source>
        <dbReference type="SMART" id="SM00256"/>
    </source>
</evidence>
<comment type="caution">
    <text evidence="2">The sequence shown here is derived from an EMBL/GenBank/DDBJ whole genome shotgun (WGS) entry which is preliminary data.</text>
</comment>
<reference evidence="2" key="1">
    <citation type="submission" date="2018-01" db="EMBL/GenBank/DDBJ databases">
        <authorList>
            <person name="Mao J.F."/>
        </authorList>
    </citation>
    <scope>NUCLEOTIDE SEQUENCE</scope>
    <source>
        <strain evidence="2">Huo1</strain>
        <tissue evidence="2">Leaf</tissue>
    </source>
</reference>
<feature type="domain" description="F-box" evidence="1">
    <location>
        <begin position="6"/>
        <end position="46"/>
    </location>
</feature>
<dbReference type="InterPro" id="IPR050796">
    <property type="entry name" value="SCF_F-box_component"/>
</dbReference>
<reference evidence="2" key="2">
    <citation type="submission" date="2020-08" db="EMBL/GenBank/DDBJ databases">
        <title>Plant Genome Project.</title>
        <authorList>
            <person name="Zhang R.-G."/>
        </authorList>
    </citation>
    <scope>NUCLEOTIDE SEQUENCE</scope>
    <source>
        <strain evidence="2">Huo1</strain>
        <tissue evidence="2">Leaf</tissue>
    </source>
</reference>
<dbReference type="InterPro" id="IPR036047">
    <property type="entry name" value="F-box-like_dom_sf"/>
</dbReference>
<dbReference type="PANTHER" id="PTHR31672:SF13">
    <property type="entry name" value="F-BOX PROTEIN CPR30-LIKE"/>
    <property type="match status" value="1"/>
</dbReference>
<name>A0A8X8YPQ9_SALSN</name>
<dbReference type="InterPro" id="IPR017451">
    <property type="entry name" value="F-box-assoc_interact_dom"/>
</dbReference>
<accession>A0A8X8YPQ9</accession>
<organism evidence="2">
    <name type="scientific">Salvia splendens</name>
    <name type="common">Scarlet sage</name>
    <dbReference type="NCBI Taxonomy" id="180675"/>
    <lineage>
        <taxon>Eukaryota</taxon>
        <taxon>Viridiplantae</taxon>
        <taxon>Streptophyta</taxon>
        <taxon>Embryophyta</taxon>
        <taxon>Tracheophyta</taxon>
        <taxon>Spermatophyta</taxon>
        <taxon>Magnoliopsida</taxon>
        <taxon>eudicotyledons</taxon>
        <taxon>Gunneridae</taxon>
        <taxon>Pentapetalae</taxon>
        <taxon>asterids</taxon>
        <taxon>lamiids</taxon>
        <taxon>Lamiales</taxon>
        <taxon>Lamiaceae</taxon>
        <taxon>Nepetoideae</taxon>
        <taxon>Mentheae</taxon>
        <taxon>Salviinae</taxon>
        <taxon>Salvia</taxon>
        <taxon>Salvia subgen. Calosphace</taxon>
        <taxon>core Calosphace</taxon>
    </lineage>
</organism>
<dbReference type="Gene3D" id="1.20.1280.50">
    <property type="match status" value="1"/>
</dbReference>
<dbReference type="InterPro" id="IPR001810">
    <property type="entry name" value="F-box_dom"/>
</dbReference>
<dbReference type="Pfam" id="PF08268">
    <property type="entry name" value="FBA_3"/>
    <property type="match status" value="1"/>
</dbReference>
<protein>
    <recommendedName>
        <fullName evidence="1">F-box domain-containing protein</fullName>
    </recommendedName>
</protein>
<dbReference type="SMART" id="SM00256">
    <property type="entry name" value="FBOX"/>
    <property type="match status" value="1"/>
</dbReference>
<keyword evidence="3" id="KW-1185">Reference proteome</keyword>
<proteinExistence type="predicted"/>
<dbReference type="Pfam" id="PF00646">
    <property type="entry name" value="F-box"/>
    <property type="match status" value="1"/>
</dbReference>
<dbReference type="AlphaFoldDB" id="A0A8X8YPQ9"/>
<evidence type="ECO:0000313" key="3">
    <source>
        <dbReference type="Proteomes" id="UP000298416"/>
    </source>
</evidence>
<dbReference type="InterPro" id="IPR013187">
    <property type="entry name" value="F-box-assoc_dom_typ3"/>
</dbReference>
<dbReference type="EMBL" id="PNBA02000001">
    <property type="protein sequence ID" value="KAG6435414.1"/>
    <property type="molecule type" value="Genomic_DNA"/>
</dbReference>
<sequence>MDSNLLNHDVVTEILLHLPFTSLLRFRSVCKSWRDHIDSEAFKKSHIHHHAHDDGTLLVQFSFREDGVSELSMFNGKLHNNSLPASQKILDYHLKLGLDTRDAVRRTLISGPANGLICIYYRASDSPVAVCNPSLGLITILPPNPSSMSHRMLCRNVGIWFDEVAQDYVVVQLLSCHKIGFHLHASVYSKATNSWRGLTVGGSDIIAHDLCVVTPINSQRKNGSFSHWLAFDKDRNEVIVSFDFRNEGFRVLEMAELETIKRYRYMNIFAEGDDSFLVFDSGDQKEPKWLSIFWLRVEENRLQWDRMKIVGPFDGLVITKALTLCERGCVVLKAKSGCLLLYDYCNKKCVKCFEMKRNKPKIFEYRGSFVLP</sequence>
<dbReference type="SUPFAM" id="SSF81383">
    <property type="entry name" value="F-box domain"/>
    <property type="match status" value="1"/>
</dbReference>
<gene>
    <name evidence="2" type="ORF">SASPL_100287</name>
</gene>
<dbReference type="NCBIfam" id="TIGR01640">
    <property type="entry name" value="F_box_assoc_1"/>
    <property type="match status" value="1"/>
</dbReference>
<dbReference type="OrthoDB" id="1867629at2759"/>